<accession>A0AAD5T9J9</accession>
<dbReference type="InterPro" id="IPR005756">
    <property type="entry name" value="Ribosomal_uL24_euk/arc"/>
</dbReference>
<sequence length="413" mass="47129">MPSPSITPSPTIARNYGGKTKRCVAFYYRNGENRRYAGAYQLLYQMPHCPKCSRYIVTKKFLHYLWANCSKIAVSSSRRNSRKAHFSAPSSIRRKIMSSPLSKELREKYKVRSLPIRVDDEVEVVRGSHKGRVGKVVAVYRKKWVIHIEKLTREKSNAQSVQLGVDPSKVKITTIKLDKDREEHILDNPSTFSAPFTFEITFEVISELQEGELLSVIEILLTRSTDLEFKLIYVGSAESEEYDQVLEENMVGPVPVGINKFVFEAPAPNPALLPVNDIIGVTVVLLKVSYRDKEFIRVGYYVNTDYSDEALRETPPATIEFDKLERSILADRPRVTRFIIPWDTKEEEMQEDLAEQQQEQQGMMMNLPFKPAFNEIDPSVLMNHAAIPIDIMNSAMRNSTIGNIASAESRMEL</sequence>
<dbReference type="PANTHER" id="PTHR12040:SF0">
    <property type="entry name" value="HISTONE CHAPERONE ASF1"/>
    <property type="match status" value="1"/>
</dbReference>
<reference evidence="12" key="1">
    <citation type="submission" date="2020-05" db="EMBL/GenBank/DDBJ databases">
        <title>Phylogenomic resolution of chytrid fungi.</title>
        <authorList>
            <person name="Stajich J.E."/>
            <person name="Amses K."/>
            <person name="Simmons R."/>
            <person name="Seto K."/>
            <person name="Myers J."/>
            <person name="Bonds A."/>
            <person name="Quandt C.A."/>
            <person name="Barry K."/>
            <person name="Liu P."/>
            <person name="Grigoriev I."/>
            <person name="Longcore J.E."/>
            <person name="James T.Y."/>
        </authorList>
    </citation>
    <scope>NUCLEOTIDE SEQUENCE</scope>
    <source>
        <strain evidence="12">JEL0513</strain>
    </source>
</reference>
<dbReference type="GO" id="GO:0000785">
    <property type="term" value="C:chromatin"/>
    <property type="evidence" value="ECO:0007669"/>
    <property type="project" value="TreeGrafter"/>
</dbReference>
<evidence type="ECO:0000256" key="7">
    <source>
        <dbReference type="ARBA" id="ARBA00023186"/>
    </source>
</evidence>
<evidence type="ECO:0000256" key="9">
    <source>
        <dbReference type="ARBA" id="ARBA00023274"/>
    </source>
</evidence>
<comment type="subcellular location">
    <subcellularLocation>
        <location evidence="1">Nucleus</location>
    </subcellularLocation>
</comment>
<evidence type="ECO:0000256" key="6">
    <source>
        <dbReference type="ARBA" id="ARBA00023163"/>
    </source>
</evidence>
<dbReference type="Pfam" id="PF00467">
    <property type="entry name" value="KOW"/>
    <property type="match status" value="1"/>
</dbReference>
<evidence type="ECO:0000256" key="10">
    <source>
        <dbReference type="ARBA" id="ARBA00032776"/>
    </source>
</evidence>
<dbReference type="InterPro" id="IPR005824">
    <property type="entry name" value="KOW"/>
</dbReference>
<dbReference type="NCBIfam" id="TIGR01080">
    <property type="entry name" value="rplX_A_E"/>
    <property type="match status" value="1"/>
</dbReference>
<dbReference type="InterPro" id="IPR036747">
    <property type="entry name" value="ASF1-like_sf"/>
</dbReference>
<dbReference type="Gene3D" id="2.60.40.1490">
    <property type="entry name" value="Histone chaperone ASF1-like"/>
    <property type="match status" value="1"/>
</dbReference>
<dbReference type="GO" id="GO:0006335">
    <property type="term" value="P:DNA replication-dependent chromatin assembly"/>
    <property type="evidence" value="ECO:0007669"/>
    <property type="project" value="TreeGrafter"/>
</dbReference>
<comment type="caution">
    <text evidence="12">The sequence shown here is derived from an EMBL/GenBank/DDBJ whole genome shotgun (WGS) entry which is preliminary data.</text>
</comment>
<gene>
    <name evidence="12" type="primary">ASF1A</name>
    <name evidence="12" type="ORF">HK100_007229</name>
</gene>
<dbReference type="SUPFAM" id="SSF101546">
    <property type="entry name" value="ASF1-like"/>
    <property type="match status" value="1"/>
</dbReference>
<evidence type="ECO:0000256" key="5">
    <source>
        <dbReference type="ARBA" id="ARBA00023015"/>
    </source>
</evidence>
<dbReference type="SUPFAM" id="SSF50104">
    <property type="entry name" value="Translation proteins SH3-like domain"/>
    <property type="match status" value="1"/>
</dbReference>
<dbReference type="GO" id="GO:0042393">
    <property type="term" value="F:histone binding"/>
    <property type="evidence" value="ECO:0007669"/>
    <property type="project" value="TreeGrafter"/>
</dbReference>
<dbReference type="InterPro" id="IPR008991">
    <property type="entry name" value="Translation_prot_SH3-like_sf"/>
</dbReference>
<dbReference type="PROSITE" id="PS01108">
    <property type="entry name" value="RIBOSOMAL_L24"/>
    <property type="match status" value="1"/>
</dbReference>
<name>A0AAD5T9J9_9FUNG</name>
<organism evidence="12 13">
    <name type="scientific">Physocladia obscura</name>
    <dbReference type="NCBI Taxonomy" id="109957"/>
    <lineage>
        <taxon>Eukaryota</taxon>
        <taxon>Fungi</taxon>
        <taxon>Fungi incertae sedis</taxon>
        <taxon>Chytridiomycota</taxon>
        <taxon>Chytridiomycota incertae sedis</taxon>
        <taxon>Chytridiomycetes</taxon>
        <taxon>Chytridiales</taxon>
        <taxon>Chytriomycetaceae</taxon>
        <taxon>Physocladia</taxon>
    </lineage>
</organism>
<comment type="similarity">
    <text evidence="2">Belongs to the ASF1 family.</text>
</comment>
<dbReference type="InterPro" id="IPR041988">
    <property type="entry name" value="Ribosomal_uL24_KOW"/>
</dbReference>
<proteinExistence type="inferred from homology"/>
<dbReference type="AlphaFoldDB" id="A0AAD5T9J9"/>
<dbReference type="InterPro" id="IPR005825">
    <property type="entry name" value="Ribosomal_uL24_CS"/>
</dbReference>
<keyword evidence="9" id="KW-0687">Ribonucleoprotein</keyword>
<evidence type="ECO:0000256" key="8">
    <source>
        <dbReference type="ARBA" id="ARBA00023242"/>
    </source>
</evidence>
<dbReference type="Pfam" id="PF04729">
    <property type="entry name" value="ASF1_hist_chap"/>
    <property type="match status" value="1"/>
</dbReference>
<dbReference type="InterPro" id="IPR006818">
    <property type="entry name" value="ASF1-like"/>
</dbReference>
<comment type="similarity">
    <text evidence="3">Belongs to the universal ribosomal protein uL24 family.</text>
</comment>
<dbReference type="GO" id="GO:0003723">
    <property type="term" value="F:RNA binding"/>
    <property type="evidence" value="ECO:0007669"/>
    <property type="project" value="InterPro"/>
</dbReference>
<evidence type="ECO:0000256" key="3">
    <source>
        <dbReference type="ARBA" id="ARBA00010618"/>
    </source>
</evidence>
<protein>
    <recommendedName>
        <fullName evidence="10">Anti-silencing function protein 1</fullName>
    </recommendedName>
</protein>
<keyword evidence="5" id="KW-0805">Transcription regulation</keyword>
<dbReference type="FunFam" id="2.30.30.30:FF:000009">
    <property type="entry name" value="60S ribosomal protein L26"/>
    <property type="match status" value="1"/>
</dbReference>
<dbReference type="CDD" id="cd06089">
    <property type="entry name" value="KOW_RPL26"/>
    <property type="match status" value="1"/>
</dbReference>
<evidence type="ECO:0000256" key="1">
    <source>
        <dbReference type="ARBA" id="ARBA00004123"/>
    </source>
</evidence>
<dbReference type="GO" id="GO:0003735">
    <property type="term" value="F:structural constituent of ribosome"/>
    <property type="evidence" value="ECO:0007669"/>
    <property type="project" value="InterPro"/>
</dbReference>
<dbReference type="SMART" id="SM00739">
    <property type="entry name" value="KOW"/>
    <property type="match status" value="1"/>
</dbReference>
<keyword evidence="13" id="KW-1185">Reference proteome</keyword>
<feature type="domain" description="KOW" evidence="11">
    <location>
        <begin position="115"/>
        <end position="142"/>
    </location>
</feature>
<dbReference type="GO" id="GO:0006412">
    <property type="term" value="P:translation"/>
    <property type="evidence" value="ECO:0007669"/>
    <property type="project" value="InterPro"/>
</dbReference>
<keyword evidence="6" id="KW-0804">Transcription</keyword>
<dbReference type="GO" id="GO:0005634">
    <property type="term" value="C:nucleus"/>
    <property type="evidence" value="ECO:0007669"/>
    <property type="project" value="UniProtKB-SubCell"/>
</dbReference>
<keyword evidence="8" id="KW-0539">Nucleus</keyword>
<evidence type="ECO:0000256" key="2">
    <source>
        <dbReference type="ARBA" id="ARBA00006051"/>
    </source>
</evidence>
<evidence type="ECO:0000256" key="4">
    <source>
        <dbReference type="ARBA" id="ARBA00022980"/>
    </source>
</evidence>
<evidence type="ECO:0000313" key="13">
    <source>
        <dbReference type="Proteomes" id="UP001211907"/>
    </source>
</evidence>
<dbReference type="GO" id="GO:0015934">
    <property type="term" value="C:large ribosomal subunit"/>
    <property type="evidence" value="ECO:0007669"/>
    <property type="project" value="InterPro"/>
</dbReference>
<dbReference type="PANTHER" id="PTHR12040">
    <property type="entry name" value="ANTI-SILENCING PROTEIN 1"/>
    <property type="match status" value="1"/>
</dbReference>
<evidence type="ECO:0000313" key="12">
    <source>
        <dbReference type="EMBL" id="KAJ3141399.1"/>
    </source>
</evidence>
<keyword evidence="4" id="KW-0689">Ribosomal protein</keyword>
<evidence type="ECO:0000259" key="11">
    <source>
        <dbReference type="SMART" id="SM00739"/>
    </source>
</evidence>
<keyword evidence="7" id="KW-0143">Chaperone</keyword>
<dbReference type="EMBL" id="JADGJH010000034">
    <property type="protein sequence ID" value="KAJ3141399.1"/>
    <property type="molecule type" value="Genomic_DNA"/>
</dbReference>
<dbReference type="Proteomes" id="UP001211907">
    <property type="component" value="Unassembled WGS sequence"/>
</dbReference>